<keyword evidence="5" id="KW-0732">Signal</keyword>
<dbReference type="GO" id="GO:0006869">
    <property type="term" value="P:lipid transport"/>
    <property type="evidence" value="ECO:0007669"/>
    <property type="project" value="InterPro"/>
</dbReference>
<dbReference type="InterPro" id="IPR016140">
    <property type="entry name" value="Bifunc_inhib/LTP/seed_store"/>
</dbReference>
<evidence type="ECO:0000256" key="2">
    <source>
        <dbReference type="ARBA" id="ARBA00022448"/>
    </source>
</evidence>
<dbReference type="SUPFAM" id="SSF47699">
    <property type="entry name" value="Bifunctional inhibitor/lipid-transfer protein/seed storage 2S albumin"/>
    <property type="match status" value="1"/>
</dbReference>
<evidence type="ECO:0000259" key="6">
    <source>
        <dbReference type="SMART" id="SM00499"/>
    </source>
</evidence>
<evidence type="ECO:0000313" key="7">
    <source>
        <dbReference type="EMBL" id="OIT06775.1"/>
    </source>
</evidence>
<dbReference type="GO" id="GO:0008289">
    <property type="term" value="F:lipid binding"/>
    <property type="evidence" value="ECO:0007669"/>
    <property type="project" value="UniProtKB-KW"/>
</dbReference>
<dbReference type="InterPro" id="IPR000528">
    <property type="entry name" value="Plant_nsLTP"/>
</dbReference>
<dbReference type="SMR" id="A0A1J6JAM7"/>
<evidence type="ECO:0000256" key="5">
    <source>
        <dbReference type="SAM" id="SignalP"/>
    </source>
</evidence>
<dbReference type="SMART" id="SM00499">
    <property type="entry name" value="AAI"/>
    <property type="match status" value="1"/>
</dbReference>
<evidence type="ECO:0000313" key="8">
    <source>
        <dbReference type="Proteomes" id="UP000187609"/>
    </source>
</evidence>
<dbReference type="Proteomes" id="UP000187609">
    <property type="component" value="Unassembled WGS sequence"/>
</dbReference>
<comment type="function">
    <text evidence="4">Plant non-specific lipid-transfer proteins transfer phospholipids as well as galactolipids across membranes. May play a role in wax or cutin deposition in the cell walls of expanding epidermal cells and certain secretory tissues.</text>
</comment>
<dbReference type="PRINTS" id="PR00382">
    <property type="entry name" value="LIPIDTRNSFER"/>
</dbReference>
<dbReference type="Gene3D" id="1.10.110.10">
    <property type="entry name" value="Plant lipid-transfer and hydrophobic proteins"/>
    <property type="match status" value="1"/>
</dbReference>
<dbReference type="InterPro" id="IPR036312">
    <property type="entry name" value="Bifun_inhib/LTP/seed_sf"/>
</dbReference>
<proteinExistence type="inferred from homology"/>
<protein>
    <recommendedName>
        <fullName evidence="4">Non-specific lipid-transfer protein</fullName>
    </recommendedName>
</protein>
<dbReference type="Pfam" id="PF00234">
    <property type="entry name" value="Tryp_alpha_amyl"/>
    <property type="match status" value="1"/>
</dbReference>
<feature type="domain" description="Bifunctional inhibitor/plant lipid transfer protein/seed storage helical" evidence="6">
    <location>
        <begin position="35"/>
        <end position="119"/>
    </location>
</feature>
<reference evidence="7" key="1">
    <citation type="submission" date="2016-11" db="EMBL/GenBank/DDBJ databases">
        <title>The genome of Nicotiana attenuata.</title>
        <authorList>
            <person name="Xu S."/>
            <person name="Brockmoeller T."/>
            <person name="Gaquerel E."/>
            <person name="Navarro A."/>
            <person name="Kuhl H."/>
            <person name="Gase K."/>
            <person name="Ling Z."/>
            <person name="Zhou W."/>
            <person name="Kreitzer C."/>
            <person name="Stanke M."/>
            <person name="Tang H."/>
            <person name="Lyons E."/>
            <person name="Pandey P."/>
            <person name="Pandey S.P."/>
            <person name="Timmermann B."/>
            <person name="Baldwin I.T."/>
        </authorList>
    </citation>
    <scope>NUCLEOTIDE SEQUENCE [LARGE SCALE GENOMIC DNA]</scope>
    <source>
        <strain evidence="7">UT</strain>
    </source>
</reference>
<dbReference type="Gramene" id="OIT06775">
    <property type="protein sequence ID" value="OIT06775"/>
    <property type="gene ID" value="A4A49_54421"/>
</dbReference>
<keyword evidence="2 4" id="KW-0813">Transport</keyword>
<organism evidence="7 8">
    <name type="scientific">Nicotiana attenuata</name>
    <name type="common">Coyote tobacco</name>
    <dbReference type="NCBI Taxonomy" id="49451"/>
    <lineage>
        <taxon>Eukaryota</taxon>
        <taxon>Viridiplantae</taxon>
        <taxon>Streptophyta</taxon>
        <taxon>Embryophyta</taxon>
        <taxon>Tracheophyta</taxon>
        <taxon>Spermatophyta</taxon>
        <taxon>Magnoliopsida</taxon>
        <taxon>eudicotyledons</taxon>
        <taxon>Gunneridae</taxon>
        <taxon>Pentapetalae</taxon>
        <taxon>asterids</taxon>
        <taxon>lamiids</taxon>
        <taxon>Solanales</taxon>
        <taxon>Solanaceae</taxon>
        <taxon>Nicotianoideae</taxon>
        <taxon>Nicotianeae</taxon>
        <taxon>Nicotiana</taxon>
    </lineage>
</organism>
<gene>
    <name evidence="7" type="primary">NLTP_7</name>
    <name evidence="7" type="ORF">A4A49_54421</name>
</gene>
<sequence>MASDPTILISKKLFLSFLLICMVVAPPPAMAAITCDTVFNDMQPCLSYVLVGGSVPTECCSGLKSLLASATTTADRQSACSCVKNLASAATGEEVSRAASIPGQCGSNVPFKISPDVDCSKVN</sequence>
<dbReference type="OMA" id="CDTVYDG"/>
<evidence type="ECO:0000256" key="1">
    <source>
        <dbReference type="ARBA" id="ARBA00009748"/>
    </source>
</evidence>
<dbReference type="AlphaFoldDB" id="A0A1J6JAM7"/>
<dbReference type="EMBL" id="MJEQ01037184">
    <property type="protein sequence ID" value="OIT06775.1"/>
    <property type="molecule type" value="Genomic_DNA"/>
</dbReference>
<evidence type="ECO:0000256" key="3">
    <source>
        <dbReference type="ARBA" id="ARBA00023121"/>
    </source>
</evidence>
<keyword evidence="3 4" id="KW-0446">Lipid-binding</keyword>
<keyword evidence="8" id="KW-1185">Reference proteome</keyword>
<dbReference type="CDD" id="cd01960">
    <property type="entry name" value="nsLTP1"/>
    <property type="match status" value="1"/>
</dbReference>
<dbReference type="PANTHER" id="PTHR33076">
    <property type="entry name" value="NON-SPECIFIC LIPID-TRANSFER PROTEIN 2-RELATED"/>
    <property type="match status" value="1"/>
</dbReference>
<feature type="chain" id="PRO_5009639614" description="Non-specific lipid-transfer protein" evidence="5">
    <location>
        <begin position="32"/>
        <end position="123"/>
    </location>
</feature>
<comment type="caution">
    <text evidence="7">The sequence shown here is derived from an EMBL/GenBank/DDBJ whole genome shotgun (WGS) entry which is preliminary data.</text>
</comment>
<comment type="similarity">
    <text evidence="1 4">Belongs to the plant LTP family.</text>
</comment>
<name>A0A1J6JAM7_NICAT</name>
<evidence type="ECO:0000256" key="4">
    <source>
        <dbReference type="RuleBase" id="RU000628"/>
    </source>
</evidence>
<accession>A0A1J6JAM7</accession>
<dbReference type="STRING" id="49451.A0A1J6JAM7"/>
<feature type="signal peptide" evidence="5">
    <location>
        <begin position="1"/>
        <end position="31"/>
    </location>
</feature>